<sequence>MDTEPTQYQSSPDAPWPEIDLTEEELIQCDPEQRLSRVLHLFEFRKNEALVTLPIGGPKAAYKGITAIGIVGTLVGKAGLFAQCCWFGNYDLDWFWCEITDIQHVELRSDIRFRGGDKCLWLSTSRGNYALLVPQATYSDTWEASLHLHGSEAKDAQVCVWPTQGSRPDWWDAHWKDSWPWDEDEDAMEVDEDTQTGLGWPRLGPHGDLRFPGQPRSNLHSLSPWILSPDGLTLTSKE</sequence>
<reference evidence="2" key="1">
    <citation type="submission" date="2020-05" db="EMBL/GenBank/DDBJ databases">
        <title>Evolutionary and genomic comparisons of hybrid uninucleate and nonhybrid Rhizoctonia fungi.</title>
        <authorList>
            <person name="Li C."/>
            <person name="Chen X."/>
        </authorList>
    </citation>
    <scope>NUCLEOTIDE SEQUENCE</scope>
    <source>
        <strain evidence="2">AG-1 IA</strain>
    </source>
</reference>
<dbReference type="GeneID" id="67029829"/>
<feature type="region of interest" description="Disordered" evidence="1">
    <location>
        <begin position="196"/>
        <end position="215"/>
    </location>
</feature>
<dbReference type="Proteomes" id="UP000650533">
    <property type="component" value="Chromosome 9"/>
</dbReference>
<name>A0A8H8SYH8_9AGAM</name>
<gene>
    <name evidence="2" type="ORF">RhiXN_07550</name>
</gene>
<proteinExistence type="predicted"/>
<evidence type="ECO:0000256" key="1">
    <source>
        <dbReference type="SAM" id="MobiDB-lite"/>
    </source>
</evidence>
<dbReference type="AlphaFoldDB" id="A0A8H8SYH8"/>
<accession>A0A8H8SYH8</accession>
<protein>
    <submittedName>
        <fullName evidence="2">Uncharacterized protein</fullName>
    </submittedName>
</protein>
<organism evidence="2 3">
    <name type="scientific">Rhizoctonia solani</name>
    <dbReference type="NCBI Taxonomy" id="456999"/>
    <lineage>
        <taxon>Eukaryota</taxon>
        <taxon>Fungi</taxon>
        <taxon>Dikarya</taxon>
        <taxon>Basidiomycota</taxon>
        <taxon>Agaricomycotina</taxon>
        <taxon>Agaricomycetes</taxon>
        <taxon>Cantharellales</taxon>
        <taxon>Ceratobasidiaceae</taxon>
        <taxon>Rhizoctonia</taxon>
    </lineage>
</organism>
<evidence type="ECO:0000313" key="3">
    <source>
        <dbReference type="Proteomes" id="UP000650533"/>
    </source>
</evidence>
<dbReference type="KEGG" id="rsx:RhiXN_07550"/>
<dbReference type="RefSeq" id="XP_043182751.1">
    <property type="nucleotide sequence ID" value="XM_043327366.1"/>
</dbReference>
<evidence type="ECO:0000313" key="2">
    <source>
        <dbReference type="EMBL" id="QRW22514.1"/>
    </source>
</evidence>
<dbReference type="EMBL" id="CP059666">
    <property type="protein sequence ID" value="QRW22514.1"/>
    <property type="molecule type" value="Genomic_DNA"/>
</dbReference>